<dbReference type="VEuPathDB" id="FungiDB:PSHT_03431"/>
<keyword evidence="7" id="KW-0067">ATP-binding</keyword>
<evidence type="ECO:0000256" key="8">
    <source>
        <dbReference type="ARBA" id="ARBA00022927"/>
    </source>
</evidence>
<comment type="catalytic activity">
    <reaction evidence="12">
        <text>ATP + H2O = ADP + phosphate + H(+)</text>
        <dbReference type="Rhea" id="RHEA:13065"/>
        <dbReference type="ChEBI" id="CHEBI:15377"/>
        <dbReference type="ChEBI" id="CHEBI:15378"/>
        <dbReference type="ChEBI" id="CHEBI:30616"/>
        <dbReference type="ChEBI" id="CHEBI:43474"/>
        <dbReference type="ChEBI" id="CHEBI:456216"/>
    </reaction>
    <physiologicalReaction direction="left-to-right" evidence="12">
        <dbReference type="Rhea" id="RHEA:13066"/>
    </physiologicalReaction>
</comment>
<dbReference type="Proteomes" id="UP000239156">
    <property type="component" value="Unassembled WGS sequence"/>
</dbReference>
<evidence type="ECO:0000256" key="12">
    <source>
        <dbReference type="ARBA" id="ARBA00048778"/>
    </source>
</evidence>
<evidence type="ECO:0000256" key="2">
    <source>
        <dbReference type="ARBA" id="ARBA00006914"/>
    </source>
</evidence>
<dbReference type="Pfam" id="PF00004">
    <property type="entry name" value="AAA"/>
    <property type="match status" value="2"/>
</dbReference>
<dbReference type="InterPro" id="IPR029067">
    <property type="entry name" value="CDC48_domain_2-like_sf"/>
</dbReference>
<feature type="domain" description="AAA+ ATPase" evidence="14">
    <location>
        <begin position="548"/>
        <end position="692"/>
    </location>
</feature>
<evidence type="ECO:0000313" key="15">
    <source>
        <dbReference type="EMBL" id="POW14271.1"/>
    </source>
</evidence>
<comment type="similarity">
    <text evidence="2">Belongs to the AAA ATPase family.</text>
</comment>
<dbReference type="PANTHER" id="PTHR23077">
    <property type="entry name" value="AAA-FAMILY ATPASE"/>
    <property type="match status" value="1"/>
</dbReference>
<accession>A0A2S4VXP0</accession>
<keyword evidence="5" id="KW-0547">Nucleotide-binding</keyword>
<dbReference type="SUPFAM" id="SSF52540">
    <property type="entry name" value="P-loop containing nucleoside triphosphate hydrolases"/>
    <property type="match status" value="2"/>
</dbReference>
<dbReference type="GO" id="GO:0005524">
    <property type="term" value="F:ATP binding"/>
    <property type="evidence" value="ECO:0007669"/>
    <property type="project" value="UniProtKB-KW"/>
</dbReference>
<dbReference type="Gene3D" id="3.10.330.10">
    <property type="match status" value="1"/>
</dbReference>
<name>A0A2S4VXP0_9BASI</name>
<dbReference type="InterPro" id="IPR041569">
    <property type="entry name" value="AAA_lid_3"/>
</dbReference>
<evidence type="ECO:0000256" key="3">
    <source>
        <dbReference type="ARBA" id="ARBA00022448"/>
    </source>
</evidence>
<dbReference type="GO" id="GO:0005778">
    <property type="term" value="C:peroxisomal membrane"/>
    <property type="evidence" value="ECO:0007669"/>
    <property type="project" value="TreeGrafter"/>
</dbReference>
<keyword evidence="8" id="KW-0653">Protein transport</keyword>
<dbReference type="InterPro" id="IPR015342">
    <property type="entry name" value="PEX1-N_C-lobe"/>
</dbReference>
<dbReference type="Gene3D" id="1.10.8.60">
    <property type="match status" value="2"/>
</dbReference>
<keyword evidence="9" id="KW-0472">Membrane</keyword>
<dbReference type="Pfam" id="PF09262">
    <property type="entry name" value="PEX-1N"/>
    <property type="match status" value="1"/>
</dbReference>
<dbReference type="VEuPathDB" id="FungiDB:PSTT_03041"/>
<dbReference type="Gene3D" id="3.40.50.300">
    <property type="entry name" value="P-loop containing nucleotide triphosphate hydrolases"/>
    <property type="match status" value="2"/>
</dbReference>
<dbReference type="PANTHER" id="PTHR23077:SF12">
    <property type="entry name" value="PEROXISOMAL ATPASE PEX1"/>
    <property type="match status" value="1"/>
</dbReference>
<gene>
    <name evidence="15" type="ORF">PSTT_03041</name>
</gene>
<dbReference type="CDD" id="cd19526">
    <property type="entry name" value="RecA-like_PEX1_r2"/>
    <property type="match status" value="1"/>
</dbReference>
<feature type="region of interest" description="Disordered" evidence="13">
    <location>
        <begin position="1165"/>
        <end position="1188"/>
    </location>
</feature>
<dbReference type="GO" id="GO:0016558">
    <property type="term" value="P:protein import into peroxisome matrix"/>
    <property type="evidence" value="ECO:0007669"/>
    <property type="project" value="TreeGrafter"/>
</dbReference>
<sequence length="1188" mass="131844">MTRQVSLRLCNLRSSLVNLPPILSTQLSSQGIVSRFFMVAFNSSYSRVIFPETLVMYEICLSYLLFPAVCNEKNVYLIATERFQLPQSVGIELRQISKPSSKESDRPLYVGWSGLTASLDNERSTRGSKQRQNGALWGSSSLKDGLVYVESLELDEALASEMGWKQNDRLSIKLYHHGMTHATTVHVEPLTSDDWEILESNPQYLEDNILKQIRVLVESQKLLIWVYGKTLIQVKVTSVLPPPSNSNTERTTALYIITNETEIIVCPKTRFDSTAQDSAQKNQILGDANSSAAAKVKSSLVGSKRIDLKIVPQAFSLALGADALSTSSLHPVAASKNDIQNLDDNYPVAALNPVQFSQVERIIPTALCCLSLLLRPNQASSSKQNPTTIPTGPPEISIRHGVNKTLKTGKKLDTKPTLPIPNIADRVRLISHAGVPSGFIYLPTRFRQSWFSSLTVRLDSRSSFQLDKAGDFEYVRIGPSKDMSLDMTPLDLKEADLPEDQQSTTNKPEDILLLGFEDHLGFCERYLHNSLAVAHLFTLGNYRRGNHNLAGLMIRGTSGSGKTSLVKTLIEKIYLDRNAMMYCRYIDCGKHVDDRLSVLKSNFTEWFNDAAWHSPSVLVLDDLDQLLPAEPEHIDSFRYRHLAEEFLSIANAATKDKLVILVATCSSSASIHKLLRSETHIFSETLELKGLSRASRREVIELIYPSASNEELCSLLYGTISNQQIITELIKLKAKKSGLDISRIKPDVLSSEKTEGYLPSDLKDLVDRAVHQAIMRALRTSRRDSSKPIPLELADFENAQSGFVPISLRDVKLQKSTVNWSDIGGLVETRRILRETLEWPTKYPSIFANCPLRLRSGLLLYGYPGCGKTLLASAIAKECGLNFINIKGPELLNKYIGASEQSVRELFERAQVAKPCVLFFDEFESIAPKRGHDSTGVTDRVVNQLLTQMDGAEGLEGVYVLAATSRPDLIDPALLRPGRLDKSLLCSMPTVAERHDILKAVSRALPLDGDLCFEEVAELTEGFTGADLQALIYSAHLEVVHESINAKTKSVEGKCDDEHHPEKQHKLRWTEIQPQQPGSLKPAEGAVRSRAENEAIRKRIEEVLENTTFGKKSTEESGQNVTSNPGPSLSLIEMRHVRSALRNSRPSVPTKELARLSRIYQSFVSSRSDGGLPGGEASEEIGGRASLM</sequence>
<feature type="region of interest" description="Disordered" evidence="13">
    <location>
        <begin position="1107"/>
        <end position="1129"/>
    </location>
</feature>
<dbReference type="InterPro" id="IPR003960">
    <property type="entry name" value="ATPase_AAA_CS"/>
</dbReference>
<evidence type="ECO:0000259" key="14">
    <source>
        <dbReference type="SMART" id="SM00382"/>
    </source>
</evidence>
<comment type="subcellular location">
    <subcellularLocation>
        <location evidence="1">Membrane</location>
    </subcellularLocation>
</comment>
<keyword evidence="6" id="KW-0378">Hydrolase</keyword>
<dbReference type="SUPFAM" id="SSF54585">
    <property type="entry name" value="Cdc48 domain 2-like"/>
    <property type="match status" value="1"/>
</dbReference>
<dbReference type="FunFam" id="3.40.50.300:FF:000149">
    <property type="entry name" value="Nuclear valosin-containing protein-like"/>
    <property type="match status" value="1"/>
</dbReference>
<dbReference type="Pfam" id="PF17862">
    <property type="entry name" value="AAA_lid_3"/>
    <property type="match status" value="1"/>
</dbReference>
<dbReference type="GO" id="GO:0005829">
    <property type="term" value="C:cytosol"/>
    <property type="evidence" value="ECO:0007669"/>
    <property type="project" value="TreeGrafter"/>
</dbReference>
<protein>
    <recommendedName>
        <fullName evidence="11">Peroxisomal ATPase PEX1</fullName>
    </recommendedName>
    <alternativeName>
        <fullName evidence="10">Peroxin-1</fullName>
    </alternativeName>
</protein>
<evidence type="ECO:0000256" key="4">
    <source>
        <dbReference type="ARBA" id="ARBA00022593"/>
    </source>
</evidence>
<organism evidence="15 16">
    <name type="scientific">Puccinia striiformis</name>
    <dbReference type="NCBI Taxonomy" id="27350"/>
    <lineage>
        <taxon>Eukaryota</taxon>
        <taxon>Fungi</taxon>
        <taxon>Dikarya</taxon>
        <taxon>Basidiomycota</taxon>
        <taxon>Pucciniomycotina</taxon>
        <taxon>Pucciniomycetes</taxon>
        <taxon>Pucciniales</taxon>
        <taxon>Pucciniaceae</taxon>
        <taxon>Puccinia</taxon>
    </lineage>
</organism>
<dbReference type="PROSITE" id="PS00674">
    <property type="entry name" value="AAA"/>
    <property type="match status" value="1"/>
</dbReference>
<evidence type="ECO:0000256" key="9">
    <source>
        <dbReference type="ARBA" id="ARBA00023136"/>
    </source>
</evidence>
<dbReference type="SMART" id="SM00382">
    <property type="entry name" value="AAA"/>
    <property type="match status" value="2"/>
</dbReference>
<keyword evidence="16" id="KW-1185">Reference proteome</keyword>
<dbReference type="FunFam" id="1.10.8.60:FF:000314">
    <property type="entry name" value="Chromosome 12, whole genome shotgun sequence"/>
    <property type="match status" value="1"/>
</dbReference>
<dbReference type="InterPro" id="IPR003959">
    <property type="entry name" value="ATPase_AAA_core"/>
</dbReference>
<dbReference type="InterPro" id="IPR027417">
    <property type="entry name" value="P-loop_NTPase"/>
</dbReference>
<dbReference type="InterPro" id="IPR003593">
    <property type="entry name" value="AAA+_ATPase"/>
</dbReference>
<evidence type="ECO:0000256" key="10">
    <source>
        <dbReference type="ARBA" id="ARBA00032509"/>
    </source>
</evidence>
<keyword evidence="4" id="KW-0962">Peroxisome biogenesis</keyword>
<evidence type="ECO:0000313" key="16">
    <source>
        <dbReference type="Proteomes" id="UP000239156"/>
    </source>
</evidence>
<evidence type="ECO:0000256" key="11">
    <source>
        <dbReference type="ARBA" id="ARBA00034532"/>
    </source>
</evidence>
<feature type="compositionally biased region" description="Polar residues" evidence="13">
    <location>
        <begin position="1107"/>
        <end position="1127"/>
    </location>
</feature>
<evidence type="ECO:0000256" key="7">
    <source>
        <dbReference type="ARBA" id="ARBA00022840"/>
    </source>
</evidence>
<dbReference type="GO" id="GO:0016887">
    <property type="term" value="F:ATP hydrolysis activity"/>
    <property type="evidence" value="ECO:0007669"/>
    <property type="project" value="InterPro"/>
</dbReference>
<evidence type="ECO:0000256" key="1">
    <source>
        <dbReference type="ARBA" id="ARBA00004370"/>
    </source>
</evidence>
<dbReference type="InterPro" id="IPR050168">
    <property type="entry name" value="AAA_ATPase_domain"/>
</dbReference>
<evidence type="ECO:0000256" key="13">
    <source>
        <dbReference type="SAM" id="MobiDB-lite"/>
    </source>
</evidence>
<keyword evidence="3" id="KW-0813">Transport</keyword>
<comment type="caution">
    <text evidence="15">The sequence shown here is derived from an EMBL/GenBank/DDBJ whole genome shotgun (WGS) entry which is preliminary data.</text>
</comment>
<dbReference type="EMBL" id="PKSL01000019">
    <property type="protein sequence ID" value="POW14271.1"/>
    <property type="molecule type" value="Genomic_DNA"/>
</dbReference>
<proteinExistence type="inferred from homology"/>
<feature type="domain" description="AAA+ ATPase" evidence="14">
    <location>
        <begin position="854"/>
        <end position="990"/>
    </location>
</feature>
<evidence type="ECO:0000256" key="5">
    <source>
        <dbReference type="ARBA" id="ARBA00022741"/>
    </source>
</evidence>
<evidence type="ECO:0000256" key="6">
    <source>
        <dbReference type="ARBA" id="ARBA00022801"/>
    </source>
</evidence>
<dbReference type="AlphaFoldDB" id="A0A2S4VXP0"/>
<reference evidence="15" key="1">
    <citation type="submission" date="2017-12" db="EMBL/GenBank/DDBJ databases">
        <title>Gene loss provides genomic basis for host adaptation in cereal stripe rust fungi.</title>
        <authorList>
            <person name="Xia C."/>
        </authorList>
    </citation>
    <scope>NUCLEOTIDE SEQUENCE [LARGE SCALE GENOMIC DNA]</scope>
    <source>
        <strain evidence="15">93-210</strain>
    </source>
</reference>